<organism evidence="2 3">
    <name type="scientific">Prosthecobacter debontii</name>
    <dbReference type="NCBI Taxonomy" id="48467"/>
    <lineage>
        <taxon>Bacteria</taxon>
        <taxon>Pseudomonadati</taxon>
        <taxon>Verrucomicrobiota</taxon>
        <taxon>Verrucomicrobiia</taxon>
        <taxon>Verrucomicrobiales</taxon>
        <taxon>Verrucomicrobiaceae</taxon>
        <taxon>Prosthecobacter</taxon>
    </lineage>
</organism>
<gene>
    <name evidence="2" type="ORF">SAMN02745166_02509</name>
</gene>
<dbReference type="OrthoDB" id="894113at2"/>
<dbReference type="STRING" id="48467.SAMN02745166_02509"/>
<reference evidence="3" key="1">
    <citation type="submission" date="2017-02" db="EMBL/GenBank/DDBJ databases">
        <authorList>
            <person name="Varghese N."/>
            <person name="Submissions S."/>
        </authorList>
    </citation>
    <scope>NUCLEOTIDE SEQUENCE [LARGE SCALE GENOMIC DNA]</scope>
    <source>
        <strain evidence="3">ATCC 700200</strain>
    </source>
</reference>
<evidence type="ECO:0000313" key="3">
    <source>
        <dbReference type="Proteomes" id="UP000190774"/>
    </source>
</evidence>
<protein>
    <submittedName>
        <fullName evidence="2">Regulator of ribonuclease activity B</fullName>
    </submittedName>
</protein>
<name>A0A1T4Y6Q1_9BACT</name>
<proteinExistence type="predicted"/>
<dbReference type="AlphaFoldDB" id="A0A1T4Y6Q1"/>
<evidence type="ECO:0000313" key="2">
    <source>
        <dbReference type="EMBL" id="SKA96971.1"/>
    </source>
</evidence>
<keyword evidence="3" id="KW-1185">Reference proteome</keyword>
<dbReference type="RefSeq" id="WP_078813704.1">
    <property type="nucleotide sequence ID" value="NZ_FUYE01000007.1"/>
</dbReference>
<feature type="domain" description="Regulator of ribonuclease activity B" evidence="1">
    <location>
        <begin position="18"/>
        <end position="119"/>
    </location>
</feature>
<accession>A0A1T4Y6Q1</accession>
<dbReference type="EMBL" id="FUYE01000007">
    <property type="protein sequence ID" value="SKA96971.1"/>
    <property type="molecule type" value="Genomic_DNA"/>
</dbReference>
<dbReference type="InterPro" id="IPR009671">
    <property type="entry name" value="RraB_dom"/>
</dbReference>
<dbReference type="Proteomes" id="UP000190774">
    <property type="component" value="Unassembled WGS sequence"/>
</dbReference>
<dbReference type="Pfam" id="PF06877">
    <property type="entry name" value="RraB"/>
    <property type="match status" value="1"/>
</dbReference>
<sequence length="128" mass="15068">MSAPKPRQEKTITLEMLQKMFQNIFEKTDWNMAGDMLWGYFFTNNEPAALEKARDLLVAQGYRYVNIYQLDEEDPNAPRPWWLHVEKEETHTPASLDARNDELYLFAYEQSLDSYDGMDIGPIPEQDE</sequence>
<evidence type="ECO:0000259" key="1">
    <source>
        <dbReference type="Pfam" id="PF06877"/>
    </source>
</evidence>